<evidence type="ECO:0000256" key="9">
    <source>
        <dbReference type="ARBA" id="ARBA00023316"/>
    </source>
</evidence>
<evidence type="ECO:0000259" key="14">
    <source>
        <dbReference type="Pfam" id="PF08245"/>
    </source>
</evidence>
<dbReference type="AlphaFoldDB" id="A0A2J6WE73"/>
<comment type="similarity">
    <text evidence="10">Belongs to the MurCDEF family. MurF subfamily.</text>
</comment>
<dbReference type="RefSeq" id="WP_424586604.1">
    <property type="nucleotide sequence ID" value="NZ_JBNAUB010000005.1"/>
</dbReference>
<dbReference type="Pfam" id="PF02875">
    <property type="entry name" value="Mur_ligase_C"/>
    <property type="match status" value="1"/>
</dbReference>
<dbReference type="PANTHER" id="PTHR43024:SF1">
    <property type="entry name" value="UDP-N-ACETYLMURAMOYL-TRIPEPTIDE--D-ALANYL-D-ALANINE LIGASE"/>
    <property type="match status" value="1"/>
</dbReference>
<reference evidence="15 16" key="1">
    <citation type="submission" date="2018-01" db="EMBL/GenBank/DDBJ databases">
        <title>Metagenomic assembled genomes from two thermal pools in the Uzon Caldera, Kamchatka, Russia.</title>
        <authorList>
            <person name="Wilkins L."/>
            <person name="Ettinger C."/>
        </authorList>
    </citation>
    <scope>NUCLEOTIDE SEQUENCE [LARGE SCALE GENOMIC DNA]</scope>
    <source>
        <strain evidence="15">ZAV-07</strain>
    </source>
</reference>
<feature type="binding site" evidence="10">
    <location>
        <begin position="107"/>
        <end position="113"/>
    </location>
    <ligand>
        <name>ATP</name>
        <dbReference type="ChEBI" id="CHEBI:30616"/>
    </ligand>
</feature>
<dbReference type="Pfam" id="PF08245">
    <property type="entry name" value="Mur_ligase_M"/>
    <property type="match status" value="1"/>
</dbReference>
<proteinExistence type="inferred from homology"/>
<keyword evidence="3 10" id="KW-0132">Cell division</keyword>
<sequence length="451" mass="50860">MKIDLHELFKDIYHEEDFPLPNDYNRFVIDSRNVSKGDIFIALKGNTTDGHNFVSDALQKGSIFAIVENDVGESKPVIKVKSTAEFLKHLGNFARNKINGAIFGITGSAGKTTTKEGLFLALSKRFNVVKTEGNINTDISLPLFFANEVSNLEDFIVVEMGVQKPNDMDVLLDVVKPHYGIITNVGDSHLEYLGDRYGVLKEKFKLAKFVLDRGSVCFVNGDDELLRLASNGLKGVFKVGFREENDFRLKILQENLDFLRLKINIQDRSFEFTLPYNGFVYNVGLIFAASVYVGVDPDYVVSALKEFKPYKGRGEKIKLSGMTIIDDTYNSNPLSMNFALERLRSAKGPIVLILGDMLELGESSNTLHEKVGEVISEINPYALITYGNLSKLMQEKGNANIKYHFEDSDTLSQFLKTFDFPNGTYFLVKGSRAMKMEKFVDILKERYKDEK</sequence>
<dbReference type="InterPro" id="IPR005863">
    <property type="entry name" value="UDP-N-AcMur_synth"/>
</dbReference>
<dbReference type="GO" id="GO:0008360">
    <property type="term" value="P:regulation of cell shape"/>
    <property type="evidence" value="ECO:0007669"/>
    <property type="project" value="UniProtKB-KW"/>
</dbReference>
<keyword evidence="9 10" id="KW-0961">Cell wall biogenesis/degradation</keyword>
<evidence type="ECO:0000256" key="7">
    <source>
        <dbReference type="ARBA" id="ARBA00022984"/>
    </source>
</evidence>
<keyword evidence="1 10" id="KW-0963">Cytoplasm</keyword>
<organism evidence="15 16">
    <name type="scientific">Caldisericum exile</name>
    <dbReference type="NCBI Taxonomy" id="693075"/>
    <lineage>
        <taxon>Bacteria</taxon>
        <taxon>Pseudomonadati</taxon>
        <taxon>Caldisericota/Cryosericota group</taxon>
        <taxon>Caldisericota</taxon>
        <taxon>Caldisericia</taxon>
        <taxon>Caldisericales</taxon>
        <taxon>Caldisericaceae</taxon>
        <taxon>Caldisericum</taxon>
    </lineage>
</organism>
<dbReference type="Gene3D" id="3.40.1190.10">
    <property type="entry name" value="Mur-like, catalytic domain"/>
    <property type="match status" value="1"/>
</dbReference>
<dbReference type="GO" id="GO:0009252">
    <property type="term" value="P:peptidoglycan biosynthetic process"/>
    <property type="evidence" value="ECO:0007669"/>
    <property type="project" value="UniProtKB-UniRule"/>
</dbReference>
<keyword evidence="2 10" id="KW-0436">Ligase</keyword>
<dbReference type="GO" id="GO:0047480">
    <property type="term" value="F:UDP-N-acetylmuramoyl-tripeptide-D-alanyl-D-alanine ligase activity"/>
    <property type="evidence" value="ECO:0007669"/>
    <property type="project" value="UniProtKB-UniRule"/>
</dbReference>
<feature type="domain" description="Mur ligase central" evidence="14">
    <location>
        <begin position="105"/>
        <end position="282"/>
    </location>
</feature>
<keyword evidence="8 10" id="KW-0131">Cell cycle</keyword>
<dbReference type="HAMAP" id="MF_02019">
    <property type="entry name" value="MurF"/>
    <property type="match status" value="1"/>
</dbReference>
<keyword evidence="6 10" id="KW-0133">Cell shape</keyword>
<gene>
    <name evidence="10" type="primary">murF</name>
    <name evidence="15" type="ORF">C0189_03590</name>
</gene>
<keyword evidence="7 10" id="KW-0573">Peptidoglycan synthesis</keyword>
<dbReference type="InterPro" id="IPR036565">
    <property type="entry name" value="Mur-like_cat_sf"/>
</dbReference>
<evidence type="ECO:0000256" key="3">
    <source>
        <dbReference type="ARBA" id="ARBA00022618"/>
    </source>
</evidence>
<accession>A0A2J6WE73</accession>
<dbReference type="Gene3D" id="3.40.1390.10">
    <property type="entry name" value="MurE/MurF, N-terminal domain"/>
    <property type="match status" value="1"/>
</dbReference>
<dbReference type="SUPFAM" id="SSF53244">
    <property type="entry name" value="MurD-like peptide ligases, peptide-binding domain"/>
    <property type="match status" value="1"/>
</dbReference>
<dbReference type="InterPro" id="IPR000713">
    <property type="entry name" value="Mur_ligase_N"/>
</dbReference>
<evidence type="ECO:0000259" key="12">
    <source>
        <dbReference type="Pfam" id="PF01225"/>
    </source>
</evidence>
<dbReference type="UniPathway" id="UPA00219"/>
<feature type="domain" description="Mur ligase N-terminal catalytic" evidence="12">
    <location>
        <begin position="29"/>
        <end position="91"/>
    </location>
</feature>
<dbReference type="PANTHER" id="PTHR43024">
    <property type="entry name" value="UDP-N-ACETYLMURAMOYL-TRIPEPTIDE--D-ALANYL-D-ALANINE LIGASE"/>
    <property type="match status" value="1"/>
</dbReference>
<dbReference type="GO" id="GO:0071555">
    <property type="term" value="P:cell wall organization"/>
    <property type="evidence" value="ECO:0007669"/>
    <property type="project" value="UniProtKB-KW"/>
</dbReference>
<dbReference type="EMBL" id="PNIL01000054">
    <property type="protein sequence ID" value="PMP67224.1"/>
    <property type="molecule type" value="Genomic_DNA"/>
</dbReference>
<dbReference type="SUPFAM" id="SSF63418">
    <property type="entry name" value="MurE/MurF N-terminal domain"/>
    <property type="match status" value="1"/>
</dbReference>
<dbReference type="InterPro" id="IPR004101">
    <property type="entry name" value="Mur_ligase_C"/>
</dbReference>
<dbReference type="Gene3D" id="3.90.190.20">
    <property type="entry name" value="Mur ligase, C-terminal domain"/>
    <property type="match status" value="1"/>
</dbReference>
<dbReference type="GO" id="GO:0005737">
    <property type="term" value="C:cytoplasm"/>
    <property type="evidence" value="ECO:0007669"/>
    <property type="project" value="UniProtKB-SubCell"/>
</dbReference>
<comment type="pathway">
    <text evidence="10 11">Cell wall biogenesis; peptidoglycan biosynthesis.</text>
</comment>
<evidence type="ECO:0000256" key="4">
    <source>
        <dbReference type="ARBA" id="ARBA00022741"/>
    </source>
</evidence>
<feature type="domain" description="Mur ligase C-terminal" evidence="13">
    <location>
        <begin position="312"/>
        <end position="432"/>
    </location>
</feature>
<evidence type="ECO:0000313" key="15">
    <source>
        <dbReference type="EMBL" id="PMP67224.1"/>
    </source>
</evidence>
<evidence type="ECO:0000256" key="2">
    <source>
        <dbReference type="ARBA" id="ARBA00022598"/>
    </source>
</evidence>
<dbReference type="Proteomes" id="UP000237040">
    <property type="component" value="Unassembled WGS sequence"/>
</dbReference>
<evidence type="ECO:0000256" key="6">
    <source>
        <dbReference type="ARBA" id="ARBA00022960"/>
    </source>
</evidence>
<dbReference type="Pfam" id="PF01225">
    <property type="entry name" value="Mur_ligase"/>
    <property type="match status" value="1"/>
</dbReference>
<protein>
    <recommendedName>
        <fullName evidence="10 11">UDP-N-acetylmuramoyl-tripeptide--D-alanyl-D-alanine ligase</fullName>
        <ecNumber evidence="10 11">6.3.2.10</ecNumber>
    </recommendedName>
    <alternativeName>
        <fullName evidence="10">D-alanyl-D-alanine-adding enzyme</fullName>
    </alternativeName>
</protein>
<keyword evidence="5 10" id="KW-0067">ATP-binding</keyword>
<dbReference type="EC" id="6.3.2.10" evidence="10 11"/>
<comment type="caution">
    <text evidence="15">The sequence shown here is derived from an EMBL/GenBank/DDBJ whole genome shotgun (WGS) entry which is preliminary data.</text>
</comment>
<dbReference type="InterPro" id="IPR051046">
    <property type="entry name" value="MurCDEF_CellWall_CoF430Synth"/>
</dbReference>
<evidence type="ECO:0000256" key="10">
    <source>
        <dbReference type="HAMAP-Rule" id="MF_02019"/>
    </source>
</evidence>
<comment type="catalytic activity">
    <reaction evidence="10 11">
        <text>D-alanyl-D-alanine + UDP-N-acetyl-alpha-D-muramoyl-L-alanyl-gamma-D-glutamyl-meso-2,6-diaminopimelate + ATP = UDP-N-acetyl-alpha-D-muramoyl-L-alanyl-gamma-D-glutamyl-meso-2,6-diaminopimeloyl-D-alanyl-D-alanine + ADP + phosphate + H(+)</text>
        <dbReference type="Rhea" id="RHEA:28374"/>
        <dbReference type="ChEBI" id="CHEBI:15378"/>
        <dbReference type="ChEBI" id="CHEBI:30616"/>
        <dbReference type="ChEBI" id="CHEBI:43474"/>
        <dbReference type="ChEBI" id="CHEBI:57822"/>
        <dbReference type="ChEBI" id="CHEBI:61386"/>
        <dbReference type="ChEBI" id="CHEBI:83905"/>
        <dbReference type="ChEBI" id="CHEBI:456216"/>
        <dbReference type="EC" id="6.3.2.10"/>
    </reaction>
</comment>
<dbReference type="SUPFAM" id="SSF53623">
    <property type="entry name" value="MurD-like peptide ligases, catalytic domain"/>
    <property type="match status" value="1"/>
</dbReference>
<evidence type="ECO:0000256" key="8">
    <source>
        <dbReference type="ARBA" id="ARBA00023306"/>
    </source>
</evidence>
<dbReference type="InterPro" id="IPR035911">
    <property type="entry name" value="MurE/MurF_N"/>
</dbReference>
<evidence type="ECO:0000256" key="1">
    <source>
        <dbReference type="ARBA" id="ARBA00022490"/>
    </source>
</evidence>
<dbReference type="GO" id="GO:0008766">
    <property type="term" value="F:UDP-N-acetylmuramoylalanyl-D-glutamyl-2,6-diaminopimelate-D-alanyl-D-alanine ligase activity"/>
    <property type="evidence" value="ECO:0007669"/>
    <property type="project" value="RHEA"/>
</dbReference>
<comment type="function">
    <text evidence="10 11">Involved in cell wall formation. Catalyzes the final step in the synthesis of UDP-N-acetylmuramoyl-pentapeptide, the precursor of murein.</text>
</comment>
<comment type="subcellular location">
    <subcellularLocation>
        <location evidence="10 11">Cytoplasm</location>
    </subcellularLocation>
</comment>
<dbReference type="InterPro" id="IPR013221">
    <property type="entry name" value="Mur_ligase_cen"/>
</dbReference>
<evidence type="ECO:0000313" key="16">
    <source>
        <dbReference type="Proteomes" id="UP000237040"/>
    </source>
</evidence>
<evidence type="ECO:0000256" key="11">
    <source>
        <dbReference type="RuleBase" id="RU004136"/>
    </source>
</evidence>
<evidence type="ECO:0000256" key="5">
    <source>
        <dbReference type="ARBA" id="ARBA00022840"/>
    </source>
</evidence>
<dbReference type="GO" id="GO:0005524">
    <property type="term" value="F:ATP binding"/>
    <property type="evidence" value="ECO:0007669"/>
    <property type="project" value="UniProtKB-UniRule"/>
</dbReference>
<keyword evidence="4 10" id="KW-0547">Nucleotide-binding</keyword>
<dbReference type="NCBIfam" id="TIGR01143">
    <property type="entry name" value="murF"/>
    <property type="match status" value="1"/>
</dbReference>
<evidence type="ECO:0000259" key="13">
    <source>
        <dbReference type="Pfam" id="PF02875"/>
    </source>
</evidence>
<dbReference type="InterPro" id="IPR036615">
    <property type="entry name" value="Mur_ligase_C_dom_sf"/>
</dbReference>
<name>A0A2J6WE73_9BACT</name>
<dbReference type="GO" id="GO:0051301">
    <property type="term" value="P:cell division"/>
    <property type="evidence" value="ECO:0007669"/>
    <property type="project" value="UniProtKB-KW"/>
</dbReference>